<accession>A0A1F7SE88</accession>
<dbReference type="InterPro" id="IPR052516">
    <property type="entry name" value="N-heterocyclic_Hydroxylase"/>
</dbReference>
<sequence>MKSLEHFQPKSIKEAVNNFSDYGIPTFLDVPNIETIILENPLKNSSNYGVKGIGEPPTIPTAAAIANAVYDAIGVRIKELPMTPERVLKAIKERTQNPK</sequence>
<proteinExistence type="predicted"/>
<dbReference type="GO" id="GO:0016491">
    <property type="term" value="F:oxidoreductase activity"/>
    <property type="evidence" value="ECO:0007669"/>
    <property type="project" value="InterPro"/>
</dbReference>
<dbReference type="InterPro" id="IPR037165">
    <property type="entry name" value="AldOxase/xan_DH_Mopterin-bd_sf"/>
</dbReference>
<protein>
    <recommendedName>
        <fullName evidence="3">Aldehyde oxidase/xanthine dehydrogenase second molybdopterin binding domain-containing protein</fullName>
    </recommendedName>
</protein>
<dbReference type="Proteomes" id="UP000178082">
    <property type="component" value="Unassembled WGS sequence"/>
</dbReference>
<evidence type="ECO:0000313" key="1">
    <source>
        <dbReference type="EMBL" id="OGL52099.1"/>
    </source>
</evidence>
<evidence type="ECO:0000313" key="2">
    <source>
        <dbReference type="Proteomes" id="UP000178082"/>
    </source>
</evidence>
<dbReference type="Gene3D" id="3.30.365.10">
    <property type="entry name" value="Aldehyde oxidase/xanthine dehydrogenase, molybdopterin binding domain"/>
    <property type="match status" value="1"/>
</dbReference>
<organism evidence="1 2">
    <name type="scientific">Candidatus Schekmanbacteria bacterium RIFCSPLOWO2_12_FULL_38_15</name>
    <dbReference type="NCBI Taxonomy" id="1817883"/>
    <lineage>
        <taxon>Bacteria</taxon>
        <taxon>Candidatus Schekmaniibacteriota</taxon>
    </lineage>
</organism>
<comment type="caution">
    <text evidence="1">The sequence shown here is derived from an EMBL/GenBank/DDBJ whole genome shotgun (WGS) entry which is preliminary data.</text>
</comment>
<dbReference type="EMBL" id="MGDI01000033">
    <property type="protein sequence ID" value="OGL52099.1"/>
    <property type="molecule type" value="Genomic_DNA"/>
</dbReference>
<dbReference type="AlphaFoldDB" id="A0A1F7SE88"/>
<dbReference type="STRING" id="1817883.A3G31_06680"/>
<evidence type="ECO:0008006" key="3">
    <source>
        <dbReference type="Google" id="ProtNLM"/>
    </source>
</evidence>
<name>A0A1F7SE88_9BACT</name>
<gene>
    <name evidence="1" type="ORF">A3G31_06680</name>
</gene>
<dbReference type="SUPFAM" id="SSF56003">
    <property type="entry name" value="Molybdenum cofactor-binding domain"/>
    <property type="match status" value="1"/>
</dbReference>
<dbReference type="PANTHER" id="PTHR47495">
    <property type="entry name" value="ALDEHYDE DEHYDROGENASE"/>
    <property type="match status" value="1"/>
</dbReference>
<dbReference type="PANTHER" id="PTHR47495:SF1">
    <property type="entry name" value="BLL3820 PROTEIN"/>
    <property type="match status" value="1"/>
</dbReference>
<reference evidence="1 2" key="1">
    <citation type="journal article" date="2016" name="Nat. Commun.">
        <title>Thousands of microbial genomes shed light on interconnected biogeochemical processes in an aquifer system.</title>
        <authorList>
            <person name="Anantharaman K."/>
            <person name="Brown C.T."/>
            <person name="Hug L.A."/>
            <person name="Sharon I."/>
            <person name="Castelle C.J."/>
            <person name="Probst A.J."/>
            <person name="Thomas B.C."/>
            <person name="Singh A."/>
            <person name="Wilkins M.J."/>
            <person name="Karaoz U."/>
            <person name="Brodie E.L."/>
            <person name="Williams K.H."/>
            <person name="Hubbard S.S."/>
            <person name="Banfield J.F."/>
        </authorList>
    </citation>
    <scope>NUCLEOTIDE SEQUENCE [LARGE SCALE GENOMIC DNA]</scope>
</reference>